<reference evidence="1" key="1">
    <citation type="journal article" date="2015" name="Nature">
        <title>Complex archaea that bridge the gap between prokaryotes and eukaryotes.</title>
        <authorList>
            <person name="Spang A."/>
            <person name="Saw J.H."/>
            <person name="Jorgensen S.L."/>
            <person name="Zaremba-Niedzwiedzka K."/>
            <person name="Martijn J."/>
            <person name="Lind A.E."/>
            <person name="van Eijk R."/>
            <person name="Schleper C."/>
            <person name="Guy L."/>
            <person name="Ettema T.J."/>
        </authorList>
    </citation>
    <scope>NUCLEOTIDE SEQUENCE</scope>
</reference>
<organism evidence="1">
    <name type="scientific">marine sediment metagenome</name>
    <dbReference type="NCBI Taxonomy" id="412755"/>
    <lineage>
        <taxon>unclassified sequences</taxon>
        <taxon>metagenomes</taxon>
        <taxon>ecological metagenomes</taxon>
    </lineage>
</organism>
<proteinExistence type="predicted"/>
<gene>
    <name evidence="1" type="ORF">LCGC14_0753040</name>
</gene>
<sequence>MSTEKRRRKARLRRPYGMTKAAWANWAVQDKKDILKRRRANA</sequence>
<dbReference type="EMBL" id="LAZR01001824">
    <property type="protein sequence ID" value="KKN38500.1"/>
    <property type="molecule type" value="Genomic_DNA"/>
</dbReference>
<comment type="caution">
    <text evidence="1">The sequence shown here is derived from an EMBL/GenBank/DDBJ whole genome shotgun (WGS) entry which is preliminary data.</text>
</comment>
<accession>A0A0F9Q3H3</accession>
<dbReference type="AlphaFoldDB" id="A0A0F9Q3H3"/>
<protein>
    <submittedName>
        <fullName evidence="1">Uncharacterized protein</fullName>
    </submittedName>
</protein>
<name>A0A0F9Q3H3_9ZZZZ</name>
<evidence type="ECO:0000313" key="1">
    <source>
        <dbReference type="EMBL" id="KKN38500.1"/>
    </source>
</evidence>